<dbReference type="SMART" id="SM00044">
    <property type="entry name" value="CYCc"/>
    <property type="match status" value="1"/>
</dbReference>
<sequence length="216" mass="22710">MTTITIDTIQERRQTVTVLFIDIVGFTALVDRLDCAEVRALQRDYFSAVAGVVRGCGGIVEKYVGDAVMAVFGAGEDGFEPEAAASAVRAGLSVQEALRGRLLAGRHRVRTRAGLATGEVIVDPLMTFDGGYGMISGSVVATAARLQAYAPHDTVVVCSATREVTDELIAYQEMPPVSVPGKSYPLDLWRALQPQFARSAPICGGPGGATGLVGAH</sequence>
<dbReference type="Pfam" id="PF00211">
    <property type="entry name" value="Guanylate_cyc"/>
    <property type="match status" value="1"/>
</dbReference>
<dbReference type="Gene3D" id="3.30.70.1230">
    <property type="entry name" value="Nucleotide cyclase"/>
    <property type="match status" value="1"/>
</dbReference>
<dbReference type="Proteomes" id="UP000619479">
    <property type="component" value="Unassembled WGS sequence"/>
</dbReference>
<dbReference type="GO" id="GO:0035556">
    <property type="term" value="P:intracellular signal transduction"/>
    <property type="evidence" value="ECO:0007669"/>
    <property type="project" value="InterPro"/>
</dbReference>
<evidence type="ECO:0000313" key="3">
    <source>
        <dbReference type="EMBL" id="GID66061.1"/>
    </source>
</evidence>
<dbReference type="CDD" id="cd07302">
    <property type="entry name" value="CHD"/>
    <property type="match status" value="1"/>
</dbReference>
<dbReference type="GO" id="GO:0004016">
    <property type="term" value="F:adenylate cyclase activity"/>
    <property type="evidence" value="ECO:0007669"/>
    <property type="project" value="UniProtKB-ARBA"/>
</dbReference>
<organism evidence="3 4">
    <name type="scientific">Actinoplanes cyaneus</name>
    <dbReference type="NCBI Taxonomy" id="52696"/>
    <lineage>
        <taxon>Bacteria</taxon>
        <taxon>Bacillati</taxon>
        <taxon>Actinomycetota</taxon>
        <taxon>Actinomycetes</taxon>
        <taxon>Micromonosporales</taxon>
        <taxon>Micromonosporaceae</taxon>
        <taxon>Actinoplanes</taxon>
    </lineage>
</organism>
<dbReference type="AlphaFoldDB" id="A0A919IJ44"/>
<gene>
    <name evidence="3" type="ORF">Acy02nite_39420</name>
</gene>
<dbReference type="PROSITE" id="PS50125">
    <property type="entry name" value="GUANYLATE_CYCLASE_2"/>
    <property type="match status" value="1"/>
</dbReference>
<dbReference type="InterPro" id="IPR029787">
    <property type="entry name" value="Nucleotide_cyclase"/>
</dbReference>
<dbReference type="GO" id="GO:0009190">
    <property type="term" value="P:cyclic nucleotide biosynthetic process"/>
    <property type="evidence" value="ECO:0007669"/>
    <property type="project" value="InterPro"/>
</dbReference>
<evidence type="ECO:0000313" key="4">
    <source>
        <dbReference type="Proteomes" id="UP000619479"/>
    </source>
</evidence>
<evidence type="ECO:0000259" key="2">
    <source>
        <dbReference type="PROSITE" id="PS50125"/>
    </source>
</evidence>
<comment type="caution">
    <text evidence="3">The sequence shown here is derived from an EMBL/GenBank/DDBJ whole genome shotgun (WGS) entry which is preliminary data.</text>
</comment>
<dbReference type="SUPFAM" id="SSF55073">
    <property type="entry name" value="Nucleotide cyclase"/>
    <property type="match status" value="1"/>
</dbReference>
<dbReference type="PANTHER" id="PTHR43081">
    <property type="entry name" value="ADENYLATE CYCLASE, TERMINAL-DIFFERENTIATION SPECIFIC-RELATED"/>
    <property type="match status" value="1"/>
</dbReference>
<proteinExistence type="inferred from homology"/>
<protein>
    <recommendedName>
        <fullName evidence="2">Guanylate cyclase domain-containing protein</fullName>
    </recommendedName>
</protein>
<dbReference type="RefSeq" id="WP_203742464.1">
    <property type="nucleotide sequence ID" value="NZ_BAAAUC010000047.1"/>
</dbReference>
<reference evidence="3" key="1">
    <citation type="submission" date="2021-01" db="EMBL/GenBank/DDBJ databases">
        <title>Whole genome shotgun sequence of Actinoplanes cyaneus NBRC 14990.</title>
        <authorList>
            <person name="Komaki H."/>
            <person name="Tamura T."/>
        </authorList>
    </citation>
    <scope>NUCLEOTIDE SEQUENCE</scope>
    <source>
        <strain evidence="3">NBRC 14990</strain>
    </source>
</reference>
<accession>A0A919IJ44</accession>
<name>A0A919IJ44_9ACTN</name>
<dbReference type="PANTHER" id="PTHR43081:SF1">
    <property type="entry name" value="ADENYLATE CYCLASE, TERMINAL-DIFFERENTIATION SPECIFIC"/>
    <property type="match status" value="1"/>
</dbReference>
<keyword evidence="4" id="KW-1185">Reference proteome</keyword>
<dbReference type="EMBL" id="BOMH01000028">
    <property type="protein sequence ID" value="GID66061.1"/>
    <property type="molecule type" value="Genomic_DNA"/>
</dbReference>
<dbReference type="InterPro" id="IPR050697">
    <property type="entry name" value="Adenylyl/Guanylyl_Cyclase_3/4"/>
</dbReference>
<feature type="domain" description="Guanylate cyclase" evidence="2">
    <location>
        <begin position="17"/>
        <end position="147"/>
    </location>
</feature>
<evidence type="ECO:0000256" key="1">
    <source>
        <dbReference type="ARBA" id="ARBA00005381"/>
    </source>
</evidence>
<comment type="similarity">
    <text evidence="1">Belongs to the adenylyl cyclase class-3 family.</text>
</comment>
<dbReference type="InterPro" id="IPR001054">
    <property type="entry name" value="A/G_cyclase"/>
</dbReference>